<protein>
    <submittedName>
        <fullName evidence="4">Glycosyltransferase</fullName>
    </submittedName>
</protein>
<evidence type="ECO:0000256" key="1">
    <source>
        <dbReference type="SAM" id="MobiDB-lite"/>
    </source>
</evidence>
<dbReference type="EMBL" id="JARAOO010000004">
    <property type="protein sequence ID" value="KAJ7970198.1"/>
    <property type="molecule type" value="Genomic_DNA"/>
</dbReference>
<dbReference type="InterPro" id="IPR044821">
    <property type="entry name" value="At1g28695/At4g15970-like"/>
</dbReference>
<dbReference type="Pfam" id="PF03407">
    <property type="entry name" value="Nucleotid_trans"/>
    <property type="match status" value="3"/>
</dbReference>
<dbReference type="InterPro" id="IPR005069">
    <property type="entry name" value="Nucl-diP-sugar_transferase"/>
</dbReference>
<feature type="domain" description="Nucleotide-diphospho-sugar transferase" evidence="3">
    <location>
        <begin position="476"/>
        <end position="674"/>
    </location>
</feature>
<dbReference type="AlphaFoldDB" id="A0AAD7PW98"/>
<evidence type="ECO:0000259" key="3">
    <source>
        <dbReference type="Pfam" id="PF03407"/>
    </source>
</evidence>
<dbReference type="PANTHER" id="PTHR46038:SF13">
    <property type="entry name" value="GLYCOSYLTRANSFERASE"/>
    <property type="match status" value="1"/>
</dbReference>
<feature type="transmembrane region" description="Helical" evidence="2">
    <location>
        <begin position="21"/>
        <end position="43"/>
    </location>
</feature>
<feature type="domain" description="Nucleotide-diphospho-sugar transferase" evidence="3">
    <location>
        <begin position="174"/>
        <end position="372"/>
    </location>
</feature>
<proteinExistence type="predicted"/>
<reference evidence="4" key="1">
    <citation type="journal article" date="2023" name="Science">
        <title>Elucidation of the pathway for biosynthesis of saponin adjuvants from the soapbark tree.</title>
        <authorList>
            <person name="Reed J."/>
            <person name="Orme A."/>
            <person name="El-Demerdash A."/>
            <person name="Owen C."/>
            <person name="Martin L.B.B."/>
            <person name="Misra R.C."/>
            <person name="Kikuchi S."/>
            <person name="Rejzek M."/>
            <person name="Martin A.C."/>
            <person name="Harkess A."/>
            <person name="Leebens-Mack J."/>
            <person name="Louveau T."/>
            <person name="Stephenson M.J."/>
            <person name="Osbourn A."/>
        </authorList>
    </citation>
    <scope>NUCLEOTIDE SEQUENCE</scope>
    <source>
        <strain evidence="4">S10</strain>
    </source>
</reference>
<dbReference type="KEGG" id="qsa:O6P43_008420"/>
<evidence type="ECO:0000256" key="2">
    <source>
        <dbReference type="SAM" id="Phobius"/>
    </source>
</evidence>
<keyword evidence="5" id="KW-1185">Reference proteome</keyword>
<organism evidence="4 5">
    <name type="scientific">Quillaja saponaria</name>
    <name type="common">Soap bark tree</name>
    <dbReference type="NCBI Taxonomy" id="32244"/>
    <lineage>
        <taxon>Eukaryota</taxon>
        <taxon>Viridiplantae</taxon>
        <taxon>Streptophyta</taxon>
        <taxon>Embryophyta</taxon>
        <taxon>Tracheophyta</taxon>
        <taxon>Spermatophyta</taxon>
        <taxon>Magnoliopsida</taxon>
        <taxon>eudicotyledons</taxon>
        <taxon>Gunneridae</taxon>
        <taxon>Pentapetalae</taxon>
        <taxon>rosids</taxon>
        <taxon>fabids</taxon>
        <taxon>Fabales</taxon>
        <taxon>Quillajaceae</taxon>
        <taxon>Quillaja</taxon>
    </lineage>
</organism>
<evidence type="ECO:0000313" key="5">
    <source>
        <dbReference type="Proteomes" id="UP001163823"/>
    </source>
</evidence>
<keyword evidence="2" id="KW-1133">Transmembrane helix</keyword>
<keyword evidence="2" id="KW-0472">Membrane</keyword>
<keyword evidence="2" id="KW-0812">Transmembrane</keyword>
<name>A0AAD7PW98_QUISA</name>
<dbReference type="PANTHER" id="PTHR46038">
    <property type="entry name" value="EXPRESSED PROTEIN-RELATED"/>
    <property type="match status" value="1"/>
</dbReference>
<dbReference type="Proteomes" id="UP001163823">
    <property type="component" value="Chromosome 4"/>
</dbReference>
<gene>
    <name evidence="4" type="ORF">O6P43_008420</name>
</gene>
<comment type="caution">
    <text evidence="4">The sequence shown here is derived from an EMBL/GenBank/DDBJ whole genome shotgun (WGS) entry which is preliminary data.</text>
</comment>
<evidence type="ECO:0000313" key="4">
    <source>
        <dbReference type="EMBL" id="KAJ7970198.1"/>
    </source>
</evidence>
<sequence>MEGQPRKQLKMKDSASSGSHVMVGWIMKITLLFVGIAFMFVVLHNSVSPFGFMPISYFFSSFSSKELSEPQLEPKLEPQFEPKLEPKSEPKLESQLEPKSEPKLESQLEPKLEPKQEPKLEPKLESKLEAILRNAAMDDKTVLLTSLNDAWAEPGSLFDVFLESFRIGNQTERLLKHMVVITLDQKAYARCLALHPHCYHLETKGENFTSEAGFMSPRYLRMMWGRNEFQGQILELGYNFIFTDADIVWLRDPFQFFYEEADFQIASDVFNGNSYDMKNLPNGGFTYVKSNNRTIEFYKFWNSSRISYPGMNEQEVLNKIKTHPFVSEIKLRLRFLDTAYFNGFCQKRRDLNKVCTVHANCCFGLGNKVDDLKLLLDDWRKYMSLPPEEKQNSLPSSNVPKNCRGSFKRALNKKKGLGEPKLKPKLESKLETVLRNAATEDKTVLLTSLNDAWAEPGSLFDVFLESFRIGNQTDRLLKHMVVITLDQKAYARCLALHPHCYHLETKGENFTSEAGFMSPRYLRMMWGRNEFQGQILELGYNFVFTDADIVWLRDPFQFFYKEADFQIASDVFFGNSYDMKNLPNGGFTYVKSNNRTIEFYKFWNSSRISYPGMNEQEVLNKIKKHPFVSEIKLRLRFLDTAYFNGFCQKKRDLNKVCTVHANCCLGLGNKVDDLKLLLDDWRKYMSLPPEEKQNSLPSSNVPKNCRGSFKRALNKKKGLGEPKLKPHLEPKLKPKLESKLEAILRNAAMEDKTVLLTSLNDAWVEPGSLFDVFLESFRIGNQTERLLKHLVVITLDQKAYARCLALHPYCYHLETKGENFTSEAGFMSPRYLRMMWGRNEFQGQILELGYNFVFTDTDIMWLRDPFQIFYKEADFQIASDVFFGNSYDMKNLPNGGFTYVKSNNRTIEFYKFWNSSRISYPGMNEQEVLNKIKTHPFVSKIKLSLRFLDTTYFNGFCQRSRDLNKVYTVHANCCLGLENKVDDLKLLLDDWRKYMSLPPEEKQNSLPSSSVPKSCRN</sequence>
<feature type="region of interest" description="Disordered" evidence="1">
    <location>
        <begin position="70"/>
        <end position="120"/>
    </location>
</feature>
<feature type="domain" description="Nucleotide-diphospho-sugar transferase" evidence="3">
    <location>
        <begin position="786"/>
        <end position="984"/>
    </location>
</feature>
<accession>A0AAD7PW98</accession>